<proteinExistence type="predicted"/>
<evidence type="ECO:0000313" key="2">
    <source>
        <dbReference type="Proteomes" id="UP000318416"/>
    </source>
</evidence>
<dbReference type="Proteomes" id="UP000318416">
    <property type="component" value="Unassembled WGS sequence"/>
</dbReference>
<reference evidence="1 2" key="1">
    <citation type="submission" date="2019-06" db="EMBL/GenBank/DDBJ databases">
        <title>Sequencing the genomes of 1000 actinobacteria strains.</title>
        <authorList>
            <person name="Klenk H.-P."/>
        </authorList>
    </citation>
    <scope>NUCLEOTIDE SEQUENCE [LARGE SCALE GENOMIC DNA]</scope>
    <source>
        <strain evidence="1 2">DSM 41649</strain>
    </source>
</reference>
<comment type="caution">
    <text evidence="1">The sequence shown here is derived from an EMBL/GenBank/DDBJ whole genome shotgun (WGS) entry which is preliminary data.</text>
</comment>
<organism evidence="1 2">
    <name type="scientific">Kitasatospora atroaurantiaca</name>
    <dbReference type="NCBI Taxonomy" id="285545"/>
    <lineage>
        <taxon>Bacteria</taxon>
        <taxon>Bacillati</taxon>
        <taxon>Actinomycetota</taxon>
        <taxon>Actinomycetes</taxon>
        <taxon>Kitasatosporales</taxon>
        <taxon>Streptomycetaceae</taxon>
        <taxon>Kitasatospora</taxon>
    </lineage>
</organism>
<dbReference type="EMBL" id="VIVR01000001">
    <property type="protein sequence ID" value="TWE18334.1"/>
    <property type="molecule type" value="Genomic_DNA"/>
</dbReference>
<evidence type="ECO:0000313" key="1">
    <source>
        <dbReference type="EMBL" id="TWE18334.1"/>
    </source>
</evidence>
<keyword evidence="2" id="KW-1185">Reference proteome</keyword>
<dbReference type="AlphaFoldDB" id="A0A561ERW4"/>
<gene>
    <name evidence="1" type="ORF">FB465_3401</name>
</gene>
<accession>A0A561ERW4</accession>
<protein>
    <submittedName>
        <fullName evidence="1">Uncharacterized protein</fullName>
    </submittedName>
</protein>
<name>A0A561ERW4_9ACTN</name>
<sequence length="37" mass="4018">MSTTVRLAQQPEADELLGRSPLAALVGMLLDHPNRTD</sequence>